<reference evidence="3 4" key="1">
    <citation type="submission" date="2024-06" db="EMBL/GenBank/DDBJ databases">
        <title>Fanconibacter daqui strain Q02 whole shotgun sequencing project.</title>
        <authorList>
            <person name="Rodrigues J.W.A."/>
            <person name="Viana L.C."/>
            <person name="Vieira E.C."/>
            <person name="Souza F.O.L."/>
            <person name="Alegria O.C."/>
            <person name="Patroca S."/>
            <person name="Cruz A.C.R."/>
            <person name="Nunes A.R.C."/>
        </authorList>
    </citation>
    <scope>NUCLEOTIDE SEQUENCE [LARGE SCALE GENOMIC DNA]</scope>
    <source>
        <strain evidence="3 4">Q02</strain>
    </source>
</reference>
<name>A0ABV1PNR5_9ENTR</name>
<dbReference type="RefSeq" id="WP_349951269.1">
    <property type="nucleotide sequence ID" value="NZ_JBEHGX010000005.1"/>
</dbReference>
<keyword evidence="1" id="KW-0472">Membrane</keyword>
<evidence type="ECO:0000313" key="3">
    <source>
        <dbReference type="EMBL" id="MER0126476.1"/>
    </source>
</evidence>
<accession>A0ABV1PNR5</accession>
<gene>
    <name evidence="3" type="ORF">ABQG75_12110</name>
</gene>
<keyword evidence="1" id="KW-0812">Transmembrane</keyword>
<sequence length="160" mass="18344">MTPYLERWLTAPVSVRLLCWLAWTMAWLVVGWLALAPTRQENAAQALRYQKLMQTVEQQRQQLAGHQNEAQHNRQITALEVKLKPEPFSALELVQAHGGRLARWSPDGQRGELVVDLAWPQVPAFFARLARYDIEATAFTLAPHEKSLRLSLQLEMKHAQ</sequence>
<proteinExistence type="predicted"/>
<evidence type="ECO:0000259" key="2">
    <source>
        <dbReference type="Pfam" id="PF25319"/>
    </source>
</evidence>
<organism evidence="3 4">
    <name type="scientific">Franconibacter daqui</name>
    <dbReference type="NCBI Taxonomy" id="2047724"/>
    <lineage>
        <taxon>Bacteria</taxon>
        <taxon>Pseudomonadati</taxon>
        <taxon>Pseudomonadota</taxon>
        <taxon>Gammaproteobacteria</taxon>
        <taxon>Enterobacterales</taxon>
        <taxon>Enterobacteriaceae</taxon>
        <taxon>Franconibacter</taxon>
    </lineage>
</organism>
<protein>
    <recommendedName>
        <fullName evidence="2">DNA utilization protein HofO C-terminal domain-containing protein</fullName>
    </recommendedName>
</protein>
<dbReference type="EMBL" id="JBEHGX010000005">
    <property type="protein sequence ID" value="MER0126476.1"/>
    <property type="molecule type" value="Genomic_DNA"/>
</dbReference>
<dbReference type="Pfam" id="PF25319">
    <property type="entry name" value="HofO"/>
    <property type="match status" value="1"/>
</dbReference>
<comment type="caution">
    <text evidence="3">The sequence shown here is derived from an EMBL/GenBank/DDBJ whole genome shotgun (WGS) entry which is preliminary data.</text>
</comment>
<dbReference type="Proteomes" id="UP001447374">
    <property type="component" value="Unassembled WGS sequence"/>
</dbReference>
<evidence type="ECO:0000256" key="1">
    <source>
        <dbReference type="SAM" id="Phobius"/>
    </source>
</evidence>
<keyword evidence="4" id="KW-1185">Reference proteome</keyword>
<evidence type="ECO:0000313" key="4">
    <source>
        <dbReference type="Proteomes" id="UP001447374"/>
    </source>
</evidence>
<feature type="domain" description="DNA utilization protein HofO C-terminal" evidence="2">
    <location>
        <begin position="88"/>
        <end position="158"/>
    </location>
</feature>
<feature type="transmembrane region" description="Helical" evidence="1">
    <location>
        <begin position="20"/>
        <end position="38"/>
    </location>
</feature>
<keyword evidence="1" id="KW-1133">Transmembrane helix</keyword>
<dbReference type="InterPro" id="IPR057522">
    <property type="entry name" value="HofO_C"/>
</dbReference>